<sequence>MTYVNLIKLSVGTESVESLQAWQDSPRPKGADGLPRHVTRMWPKREAELVNGGSIYWVIKGVVQARQKIIRLDEYDRGDGIRRCALVFDPKLIRVAPVLKKPFQGWRYLKPEDSPPDLTERRAKEDALPPELSAALADIGIL</sequence>
<proteinExistence type="predicted"/>
<keyword evidence="2" id="KW-1185">Reference proteome</keyword>
<name>A0A2T6BE26_9RHOB</name>
<dbReference type="Proteomes" id="UP000243978">
    <property type="component" value="Unassembled WGS sequence"/>
</dbReference>
<accession>A0A2T6BE26</accession>
<evidence type="ECO:0000313" key="1">
    <source>
        <dbReference type="EMBL" id="PTX54317.1"/>
    </source>
</evidence>
<dbReference type="OrthoDB" id="9798292at2"/>
<dbReference type="RefSeq" id="WP_107846666.1">
    <property type="nucleotide sequence ID" value="NZ_QBKS01000002.1"/>
</dbReference>
<organism evidence="1 2">
    <name type="scientific">Litoreibacter ponti</name>
    <dbReference type="NCBI Taxonomy" id="1510457"/>
    <lineage>
        <taxon>Bacteria</taxon>
        <taxon>Pseudomonadati</taxon>
        <taxon>Pseudomonadota</taxon>
        <taxon>Alphaproteobacteria</taxon>
        <taxon>Rhodobacterales</taxon>
        <taxon>Roseobacteraceae</taxon>
        <taxon>Litoreibacter</taxon>
    </lineage>
</organism>
<dbReference type="EMBL" id="QBKS01000002">
    <property type="protein sequence ID" value="PTX54317.1"/>
    <property type="molecule type" value="Genomic_DNA"/>
</dbReference>
<evidence type="ECO:0008006" key="3">
    <source>
        <dbReference type="Google" id="ProtNLM"/>
    </source>
</evidence>
<comment type="caution">
    <text evidence="1">The sequence shown here is derived from an EMBL/GenBank/DDBJ whole genome shotgun (WGS) entry which is preliminary data.</text>
</comment>
<dbReference type="Pfam" id="PF07370">
    <property type="entry name" value="DUF1489"/>
    <property type="match status" value="1"/>
</dbReference>
<protein>
    <recommendedName>
        <fullName evidence="3">DUF1489 family protein</fullName>
    </recommendedName>
</protein>
<evidence type="ECO:0000313" key="2">
    <source>
        <dbReference type="Proteomes" id="UP000243978"/>
    </source>
</evidence>
<gene>
    <name evidence="1" type="ORF">C8N43_3131</name>
</gene>
<reference evidence="1 2" key="1">
    <citation type="submission" date="2018-04" db="EMBL/GenBank/DDBJ databases">
        <title>Genomic Encyclopedia of Archaeal and Bacterial Type Strains, Phase II (KMG-II): from individual species to whole genera.</title>
        <authorList>
            <person name="Goeker M."/>
        </authorList>
    </citation>
    <scope>NUCLEOTIDE SEQUENCE [LARGE SCALE GENOMIC DNA]</scope>
    <source>
        <strain evidence="1 2">DSM 100977</strain>
    </source>
</reference>
<dbReference type="AlphaFoldDB" id="A0A2T6BE26"/>
<dbReference type="InterPro" id="IPR008320">
    <property type="entry name" value="UCP032025"/>
</dbReference>
<dbReference type="PIRSF" id="PIRSF032025">
    <property type="entry name" value="UCP032025"/>
    <property type="match status" value="1"/>
</dbReference>